<dbReference type="RefSeq" id="WP_055434078.1">
    <property type="nucleotide sequence ID" value="NZ_CYHA01000004.1"/>
</dbReference>
<comment type="cofactor">
    <cofactor evidence="7">
        <name>Mg(2+)</name>
        <dbReference type="ChEBI" id="CHEBI:18420"/>
    </cofactor>
</comment>
<dbReference type="InterPro" id="IPR045865">
    <property type="entry name" value="ACT-like_dom_sf"/>
</dbReference>
<dbReference type="PANTHER" id="PTHR47320:SF1">
    <property type="entry name" value="BIFUNCTIONAL URIDYLYLTRANSFERASE_URIDYLYL-REMOVING ENZYME"/>
    <property type="match status" value="1"/>
</dbReference>
<dbReference type="SMART" id="SM00471">
    <property type="entry name" value="HDc"/>
    <property type="match status" value="1"/>
</dbReference>
<evidence type="ECO:0000313" key="10">
    <source>
        <dbReference type="EMBL" id="CUA84332.1"/>
    </source>
</evidence>
<organism evidence="10 11">
    <name type="scientific">Gulbenkiania indica</name>
    <dbReference type="NCBI Taxonomy" id="375574"/>
    <lineage>
        <taxon>Bacteria</taxon>
        <taxon>Pseudomonadati</taxon>
        <taxon>Pseudomonadota</taxon>
        <taxon>Betaproteobacteria</taxon>
        <taxon>Neisseriales</taxon>
        <taxon>Chromobacteriaceae</taxon>
        <taxon>Gulbenkiania</taxon>
    </lineage>
</organism>
<reference evidence="11" key="1">
    <citation type="submission" date="2015-08" db="EMBL/GenBank/DDBJ databases">
        <authorList>
            <person name="Varghese N."/>
        </authorList>
    </citation>
    <scope>NUCLEOTIDE SEQUENCE [LARGE SCALE GENOMIC DNA]</scope>
    <source>
        <strain evidence="11">DSM 17901</strain>
    </source>
</reference>
<evidence type="ECO:0000313" key="11">
    <source>
        <dbReference type="Proteomes" id="UP000243535"/>
    </source>
</evidence>
<feature type="domain" description="ACT" evidence="8">
    <location>
        <begin position="680"/>
        <end position="761"/>
    </location>
</feature>
<dbReference type="SUPFAM" id="SSF55021">
    <property type="entry name" value="ACT-like"/>
    <property type="match status" value="2"/>
</dbReference>
<dbReference type="NCBIfam" id="TIGR01693">
    <property type="entry name" value="UTase_glnD"/>
    <property type="match status" value="1"/>
</dbReference>
<dbReference type="CDD" id="cd00077">
    <property type="entry name" value="HDc"/>
    <property type="match status" value="1"/>
</dbReference>
<feature type="domain" description="HD" evidence="9">
    <location>
        <begin position="440"/>
        <end position="562"/>
    </location>
</feature>
<keyword evidence="1 7" id="KW-0808">Transferase</keyword>
<comment type="catalytic activity">
    <reaction evidence="7">
        <text>[protein-PII]-uridylyl-L-tyrosine + H2O = [protein-PII]-L-tyrosine + UMP + H(+)</text>
        <dbReference type="Rhea" id="RHEA:48600"/>
        <dbReference type="Rhea" id="RHEA-COMP:12147"/>
        <dbReference type="Rhea" id="RHEA-COMP:12148"/>
        <dbReference type="ChEBI" id="CHEBI:15377"/>
        <dbReference type="ChEBI" id="CHEBI:15378"/>
        <dbReference type="ChEBI" id="CHEBI:46858"/>
        <dbReference type="ChEBI" id="CHEBI:57865"/>
        <dbReference type="ChEBI" id="CHEBI:90602"/>
    </reaction>
</comment>
<evidence type="ECO:0000256" key="7">
    <source>
        <dbReference type="HAMAP-Rule" id="MF_00277"/>
    </source>
</evidence>
<dbReference type="SUPFAM" id="SSF81593">
    <property type="entry name" value="Nucleotidyltransferase substrate binding subunit/domain"/>
    <property type="match status" value="1"/>
</dbReference>
<comment type="function">
    <text evidence="7">Modifies, by uridylylation and deuridylylation, the PII regulatory proteins (GlnB and homologs), in response to the nitrogen status of the cell that GlnD senses through the glutamine level. Under low glutamine levels, catalyzes the conversion of the PII proteins and UTP to PII-UMP and PPi, while under higher glutamine levels, GlnD hydrolyzes PII-UMP to PII and UMP (deuridylylation). Thus, controls uridylylation state and activity of the PII proteins, and plays an important role in the regulation of nitrogen metabolism.</text>
</comment>
<comment type="caution">
    <text evidence="7">Lacks conserved residue(s) required for the propagation of feature annotation.</text>
</comment>
<proteinExistence type="inferred from homology"/>
<gene>
    <name evidence="7" type="primary">glnD</name>
    <name evidence="10" type="ORF">Ga0061063_2054</name>
</gene>
<dbReference type="PROSITE" id="PS51671">
    <property type="entry name" value="ACT"/>
    <property type="match status" value="2"/>
</dbReference>
<dbReference type="InterPro" id="IPR003607">
    <property type="entry name" value="HD/PDEase_dom"/>
</dbReference>
<evidence type="ECO:0000256" key="4">
    <source>
        <dbReference type="ARBA" id="ARBA00022801"/>
    </source>
</evidence>
<dbReference type="InterPro" id="IPR006674">
    <property type="entry name" value="HD_domain"/>
</dbReference>
<dbReference type="PANTHER" id="PTHR47320">
    <property type="entry name" value="BIFUNCTIONAL URIDYLYLTRANSFERASE/URIDYLYL-REMOVING ENZYME"/>
    <property type="match status" value="1"/>
</dbReference>
<dbReference type="Proteomes" id="UP000243535">
    <property type="component" value="Unassembled WGS sequence"/>
</dbReference>
<evidence type="ECO:0000259" key="9">
    <source>
        <dbReference type="PROSITE" id="PS51831"/>
    </source>
</evidence>
<comment type="catalytic activity">
    <reaction evidence="7">
        <text>[protein-PII]-L-tyrosine + UTP = [protein-PII]-uridylyl-L-tyrosine + diphosphate</text>
        <dbReference type="Rhea" id="RHEA:13673"/>
        <dbReference type="Rhea" id="RHEA-COMP:12147"/>
        <dbReference type="Rhea" id="RHEA-COMP:12148"/>
        <dbReference type="ChEBI" id="CHEBI:33019"/>
        <dbReference type="ChEBI" id="CHEBI:46398"/>
        <dbReference type="ChEBI" id="CHEBI:46858"/>
        <dbReference type="ChEBI" id="CHEBI:90602"/>
        <dbReference type="EC" id="2.7.7.59"/>
    </reaction>
</comment>
<dbReference type="AlphaFoldDB" id="A0A0K6H010"/>
<dbReference type="CDD" id="cd04899">
    <property type="entry name" value="ACT_ACR-UUR-like_2"/>
    <property type="match status" value="1"/>
</dbReference>
<dbReference type="InterPro" id="IPR013546">
    <property type="entry name" value="PII_UdlTrfase/GS_AdlTrfase"/>
</dbReference>
<keyword evidence="11" id="KW-1185">Reference proteome</keyword>
<dbReference type="STRING" id="375574.GCA_001418035_01844"/>
<keyword evidence="4 7" id="KW-0378">Hydrolase</keyword>
<name>A0A0K6H010_9NEIS</name>
<evidence type="ECO:0000259" key="8">
    <source>
        <dbReference type="PROSITE" id="PS51671"/>
    </source>
</evidence>
<dbReference type="EC" id="2.7.7.59" evidence="7"/>
<dbReference type="HAMAP" id="MF_00277">
    <property type="entry name" value="PII_uridylyl_transf"/>
    <property type="match status" value="1"/>
</dbReference>
<dbReference type="GO" id="GO:0008773">
    <property type="term" value="F:[protein-PII] uridylyltransferase activity"/>
    <property type="evidence" value="ECO:0007669"/>
    <property type="project" value="UniProtKB-UniRule"/>
</dbReference>
<comment type="activity regulation">
    <text evidence="7">Uridylyltransferase (UTase) activity is inhibited by glutamine, while glutamine activates uridylyl-removing (UR) activity.</text>
</comment>
<dbReference type="EMBL" id="CYHA01000004">
    <property type="protein sequence ID" value="CUA84332.1"/>
    <property type="molecule type" value="Genomic_DNA"/>
</dbReference>
<evidence type="ECO:0000256" key="3">
    <source>
        <dbReference type="ARBA" id="ARBA00022737"/>
    </source>
</evidence>
<dbReference type="Gene3D" id="3.30.70.260">
    <property type="match status" value="1"/>
</dbReference>
<dbReference type="CDD" id="cd05401">
    <property type="entry name" value="NT_GlnE_GlnD_like"/>
    <property type="match status" value="1"/>
</dbReference>
<dbReference type="SUPFAM" id="SSF109604">
    <property type="entry name" value="HD-domain/PDEase-like"/>
    <property type="match status" value="1"/>
</dbReference>
<dbReference type="Pfam" id="PF01966">
    <property type="entry name" value="HD"/>
    <property type="match status" value="1"/>
</dbReference>
<dbReference type="PROSITE" id="PS51831">
    <property type="entry name" value="HD"/>
    <property type="match status" value="1"/>
</dbReference>
<dbReference type="Gene3D" id="1.10.3090.10">
    <property type="entry name" value="cca-adding enzyme, domain 2"/>
    <property type="match status" value="1"/>
</dbReference>
<dbReference type="Pfam" id="PF08335">
    <property type="entry name" value="GlnD_UR_UTase"/>
    <property type="match status" value="1"/>
</dbReference>
<evidence type="ECO:0000256" key="5">
    <source>
        <dbReference type="ARBA" id="ARBA00022842"/>
    </source>
</evidence>
<evidence type="ECO:0000256" key="1">
    <source>
        <dbReference type="ARBA" id="ARBA00022679"/>
    </source>
</evidence>
<feature type="region of interest" description="Uridylyltransferase" evidence="7">
    <location>
        <begin position="1"/>
        <end position="322"/>
    </location>
</feature>
<accession>A0A0K6H010</accession>
<dbReference type="InterPro" id="IPR010043">
    <property type="entry name" value="UTase/UR"/>
</dbReference>
<dbReference type="CDD" id="cd04900">
    <property type="entry name" value="ACT_UUR-like_1"/>
    <property type="match status" value="1"/>
</dbReference>
<feature type="domain" description="ACT" evidence="8">
    <location>
        <begin position="789"/>
        <end position="857"/>
    </location>
</feature>
<dbReference type="GO" id="GO:0008081">
    <property type="term" value="F:phosphoric diester hydrolase activity"/>
    <property type="evidence" value="ECO:0007669"/>
    <property type="project" value="UniProtKB-UniRule"/>
</dbReference>
<keyword evidence="6 7" id="KW-0511">Multifunctional enzyme</keyword>
<dbReference type="NCBIfam" id="NF002837">
    <property type="entry name" value="PRK03059.1"/>
    <property type="match status" value="1"/>
</dbReference>
<keyword evidence="2 7" id="KW-0548">Nucleotidyltransferase</keyword>
<comment type="similarity">
    <text evidence="7">Belongs to the GlnD family.</text>
</comment>
<evidence type="ECO:0000256" key="2">
    <source>
        <dbReference type="ARBA" id="ARBA00022695"/>
    </source>
</evidence>
<protein>
    <recommendedName>
        <fullName evidence="7">Bifunctional uridylyltransferase/uridylyl-removing enzyme</fullName>
        <shortName evidence="7">UTase/UR</shortName>
    </recommendedName>
    <alternativeName>
        <fullName evidence="7">Bifunctional [protein-PII] modification enzyme</fullName>
    </alternativeName>
    <alternativeName>
        <fullName evidence="7">Bifunctional nitrogen sensor protein</fullName>
    </alternativeName>
    <domain>
        <recommendedName>
            <fullName evidence="7">[Protein-PII] uridylyltransferase</fullName>
            <shortName evidence="7">PII uridylyltransferase</shortName>
            <shortName evidence="7">UTase</shortName>
            <ecNumber evidence="7">2.7.7.59</ecNumber>
        </recommendedName>
    </domain>
    <domain>
        <recommendedName>
            <fullName evidence="7">[Protein-PII]-UMP uridylyl-removing enzyme</fullName>
            <shortName evidence="7">UR</shortName>
            <ecNumber evidence="7">3.1.4.-</ecNumber>
        </recommendedName>
    </domain>
</protein>
<evidence type="ECO:0000256" key="6">
    <source>
        <dbReference type="ARBA" id="ARBA00023268"/>
    </source>
</evidence>
<dbReference type="EC" id="3.1.4.-" evidence="7"/>
<dbReference type="PIRSF" id="PIRSF006288">
    <property type="entry name" value="PII_uridyltransf"/>
    <property type="match status" value="1"/>
</dbReference>
<dbReference type="Pfam" id="PF01842">
    <property type="entry name" value="ACT"/>
    <property type="match status" value="1"/>
</dbReference>
<dbReference type="InterPro" id="IPR043519">
    <property type="entry name" value="NT_sf"/>
</dbReference>
<keyword evidence="3" id="KW-0677">Repeat</keyword>
<dbReference type="SUPFAM" id="SSF81301">
    <property type="entry name" value="Nucleotidyltransferase"/>
    <property type="match status" value="1"/>
</dbReference>
<dbReference type="GO" id="GO:0006808">
    <property type="term" value="P:regulation of nitrogen utilization"/>
    <property type="evidence" value="ECO:0007669"/>
    <property type="project" value="UniProtKB-UniRule"/>
</dbReference>
<sequence length="857" mass="97069">MIATSADLAREIREALHQGQQGLAEEYHLLRDPERYLAGHTALVDVALQGLWASLGECASQAALVAVGGYGRAQLFPHSDIDILLLLPETPSASLQAGIEQLVGMMWDVGLVIGHSVRTPSQCREEAAADLTVETNLLEHRLVAGDAALYRGLFETLDLHRDPVAFSEGKVLEQQHRHTRHYGVTNNLEPNVKESPGGLRDLHTLLWISKAAGLGGHWDALVQRGILTLSEARLIKHSERQLQKLRIDLHLLARRGEDRLIFDLQQQLGLAWGLVDTPAKRASEQVMQLYYRAAKTVVQLNGILLPNLRARLYSAVPRVTQTLSDRFYAVNGMLGIRRPDVFEKSPSAILEAFLMLQRHPELTGFAPRMLRALWHARSRINEKFRNDPVNRQLFMEILRSPGLTRCLRRMNLYGVLGKYLPNFGRIVGQMQHDLFHVYTVDEHILMVVRNLRRFAISAFNHEYPFLSRLINDFERPEVLYIAGLFHDIAKGRGGDHSQLGMADVAAFCEGHGLSQEDTALATWLVGQHLTMSSIAQKQDIYDPETVQRFAEIVRTPRRLTALYLLTVADIRGTSPKVWNAWKAKLLEDLYNATLKTLLRGGELDVESELEERKAQAQAQLRLFAVPEGVEDRLWSQLDTVYFLRHEAREIAWHARHLNRYVHTADPIVRARLSDDREGIQVMVYTPDQPELFARICAFFGRTHYSIADAKIYTTRHGYALDTFYVFIPEHHNGDYRDLINFIEFELAQTLVRAEPVELPAGGRISRHLKHFPVTPQITLRPDDKENFFVLSIVAGDKPGLLARIAKVLADYRLNVHSAKIMTLGSRVEDSFQLTGPGLHDDRTVLELETDLMAALRI</sequence>
<dbReference type="InterPro" id="IPR002912">
    <property type="entry name" value="ACT_dom"/>
</dbReference>
<keyword evidence="5 7" id="KW-0460">Magnesium</keyword>
<dbReference type="OrthoDB" id="9758038at2"/>
<comment type="domain">
    <text evidence="7">Has four distinct domains: an N-terminal nucleotidyltransferase (NT) domain responsible for UTase activity, a central HD domain that encodes UR activity, and two C-terminal ACT domains that seem to have a role in glutamine sensing.</text>
</comment>